<keyword evidence="2" id="KW-1003">Cell membrane</keyword>
<keyword evidence="3 6" id="KW-0812">Transmembrane</keyword>
<proteinExistence type="predicted"/>
<reference evidence="7 8" key="1">
    <citation type="submission" date="2020-05" db="EMBL/GenBank/DDBJ databases">
        <title>Draft genome sequence of Desulfovibrio sp. strain HN2T.</title>
        <authorList>
            <person name="Ueno A."/>
            <person name="Tamazawa S."/>
            <person name="Tamamura S."/>
            <person name="Murakami T."/>
            <person name="Kiyama T."/>
            <person name="Inomata H."/>
            <person name="Amano Y."/>
            <person name="Miyakawa K."/>
            <person name="Tamaki H."/>
            <person name="Naganuma T."/>
            <person name="Kaneko K."/>
        </authorList>
    </citation>
    <scope>NUCLEOTIDE SEQUENCE [LARGE SCALE GENOMIC DNA]</scope>
    <source>
        <strain evidence="7 8">HN2</strain>
    </source>
</reference>
<keyword evidence="4 6" id="KW-1133">Transmembrane helix</keyword>
<evidence type="ECO:0000313" key="8">
    <source>
        <dbReference type="Proteomes" id="UP000503840"/>
    </source>
</evidence>
<dbReference type="InterPro" id="IPR001123">
    <property type="entry name" value="LeuE-type"/>
</dbReference>
<keyword evidence="5 6" id="KW-0472">Membrane</keyword>
<dbReference type="AlphaFoldDB" id="A0A7J0BLZ8"/>
<dbReference type="EMBL" id="BLVO01000016">
    <property type="protein sequence ID" value="GFM34793.1"/>
    <property type="molecule type" value="Genomic_DNA"/>
</dbReference>
<dbReference type="PANTHER" id="PTHR30086:SF20">
    <property type="entry name" value="ARGININE EXPORTER PROTEIN ARGO-RELATED"/>
    <property type="match status" value="1"/>
</dbReference>
<evidence type="ECO:0000256" key="4">
    <source>
        <dbReference type="ARBA" id="ARBA00022989"/>
    </source>
</evidence>
<organism evidence="7 8">
    <name type="scientific">Desulfovibrio subterraneus</name>
    <dbReference type="NCBI Taxonomy" id="2718620"/>
    <lineage>
        <taxon>Bacteria</taxon>
        <taxon>Pseudomonadati</taxon>
        <taxon>Thermodesulfobacteriota</taxon>
        <taxon>Desulfovibrionia</taxon>
        <taxon>Desulfovibrionales</taxon>
        <taxon>Desulfovibrionaceae</taxon>
        <taxon>Desulfovibrio</taxon>
    </lineage>
</organism>
<name>A0A7J0BLZ8_9BACT</name>
<keyword evidence="8" id="KW-1185">Reference proteome</keyword>
<accession>A0A7J0BLZ8</accession>
<dbReference type="PANTHER" id="PTHR30086">
    <property type="entry name" value="ARGININE EXPORTER PROTEIN ARGO"/>
    <property type="match status" value="1"/>
</dbReference>
<comment type="subcellular location">
    <subcellularLocation>
        <location evidence="1">Cell membrane</location>
        <topology evidence="1">Multi-pass membrane protein</topology>
    </subcellularLocation>
</comment>
<evidence type="ECO:0000256" key="1">
    <source>
        <dbReference type="ARBA" id="ARBA00004651"/>
    </source>
</evidence>
<evidence type="ECO:0000313" key="7">
    <source>
        <dbReference type="EMBL" id="GFM34793.1"/>
    </source>
</evidence>
<feature type="transmembrane region" description="Helical" evidence="6">
    <location>
        <begin position="36"/>
        <end position="59"/>
    </location>
</feature>
<protein>
    <submittedName>
        <fullName evidence="7">Lysine transporter LysE</fullName>
    </submittedName>
</protein>
<evidence type="ECO:0000256" key="6">
    <source>
        <dbReference type="SAM" id="Phobius"/>
    </source>
</evidence>
<dbReference type="GO" id="GO:0015171">
    <property type="term" value="F:amino acid transmembrane transporter activity"/>
    <property type="evidence" value="ECO:0007669"/>
    <property type="project" value="TreeGrafter"/>
</dbReference>
<feature type="transmembrane region" description="Helical" evidence="6">
    <location>
        <begin position="71"/>
        <end position="91"/>
    </location>
</feature>
<feature type="transmembrane region" description="Helical" evidence="6">
    <location>
        <begin position="157"/>
        <end position="175"/>
    </location>
</feature>
<sequence>MDIFALAAFAAAMFVLAITPGPGVFAVTTRAMTSGMSHALVLATGLLLGDMVYLLFAIYGLSALASSLHEVFTVIRYVGSAYLIWLGISLIRTRNESLSLPSAGGVRTSSRGASFKSCVADLLTGFSVTLGNPKVIFFYLSFLPTFMDLTTLTSVDVLSVCITAFGVSFAVLSVYACLANRSRRFFVNARARKRLNRTAGCVLAATGIALAVE</sequence>
<evidence type="ECO:0000256" key="2">
    <source>
        <dbReference type="ARBA" id="ARBA00022475"/>
    </source>
</evidence>
<dbReference type="Proteomes" id="UP000503840">
    <property type="component" value="Unassembled WGS sequence"/>
</dbReference>
<dbReference type="PIRSF" id="PIRSF006324">
    <property type="entry name" value="LeuE"/>
    <property type="match status" value="1"/>
</dbReference>
<dbReference type="Pfam" id="PF01810">
    <property type="entry name" value="LysE"/>
    <property type="match status" value="1"/>
</dbReference>
<comment type="caution">
    <text evidence="7">The sequence shown here is derived from an EMBL/GenBank/DDBJ whole genome shotgun (WGS) entry which is preliminary data.</text>
</comment>
<dbReference type="GO" id="GO:0005886">
    <property type="term" value="C:plasma membrane"/>
    <property type="evidence" value="ECO:0007669"/>
    <property type="project" value="UniProtKB-SubCell"/>
</dbReference>
<evidence type="ECO:0000256" key="5">
    <source>
        <dbReference type="ARBA" id="ARBA00023136"/>
    </source>
</evidence>
<gene>
    <name evidence="7" type="ORF">DSM101010T_31580</name>
</gene>
<evidence type="ECO:0000256" key="3">
    <source>
        <dbReference type="ARBA" id="ARBA00022692"/>
    </source>
</evidence>